<dbReference type="Proteomes" id="UP000250369">
    <property type="component" value="Unassembled WGS sequence"/>
</dbReference>
<dbReference type="SUPFAM" id="SSF54427">
    <property type="entry name" value="NTF2-like"/>
    <property type="match status" value="1"/>
</dbReference>
<dbReference type="Pfam" id="PF14534">
    <property type="entry name" value="DUF4440"/>
    <property type="match status" value="1"/>
</dbReference>
<accession>A0A329M074</accession>
<name>A0A329M074_9BACL</name>
<reference evidence="2 3" key="1">
    <citation type="journal article" date="2009" name="Int. J. Syst. Evol. Microbiol.">
        <title>Paenibacillus contaminans sp. nov., isolated from a contaminated laboratory plate.</title>
        <authorList>
            <person name="Chou J.H."/>
            <person name="Lee J.H."/>
            <person name="Lin M.C."/>
            <person name="Chang P.S."/>
            <person name="Arun A.B."/>
            <person name="Young C.C."/>
            <person name="Chen W.M."/>
        </authorList>
    </citation>
    <scope>NUCLEOTIDE SEQUENCE [LARGE SCALE GENOMIC DNA]</scope>
    <source>
        <strain evidence="2 3">CKOBP-6</strain>
    </source>
</reference>
<proteinExistence type="predicted"/>
<dbReference type="RefSeq" id="WP_113035292.1">
    <property type="nucleotide sequence ID" value="NZ_QMFB01000029.1"/>
</dbReference>
<dbReference type="EMBL" id="QMFB01000029">
    <property type="protein sequence ID" value="RAV13615.1"/>
    <property type="molecule type" value="Genomic_DNA"/>
</dbReference>
<evidence type="ECO:0000259" key="1">
    <source>
        <dbReference type="Pfam" id="PF14534"/>
    </source>
</evidence>
<dbReference type="InterPro" id="IPR027843">
    <property type="entry name" value="DUF4440"/>
</dbReference>
<dbReference type="Gene3D" id="3.10.450.50">
    <property type="match status" value="1"/>
</dbReference>
<keyword evidence="3" id="KW-1185">Reference proteome</keyword>
<sequence length="118" mass="13442">MVYNASLKEQICQLEQSHLKAGVRTNPEELAKILADGFFEIASSGKFIYKADCIVEGGIAPLDITFSNCEVHPLAEDVVLTTYRLENKTTKNRTLRSSIWKFIDGRWQMYFHQGTIEL</sequence>
<feature type="domain" description="DUF4440" evidence="1">
    <location>
        <begin position="11"/>
        <end position="109"/>
    </location>
</feature>
<evidence type="ECO:0000313" key="2">
    <source>
        <dbReference type="EMBL" id="RAV13615.1"/>
    </source>
</evidence>
<dbReference type="AlphaFoldDB" id="A0A329M074"/>
<dbReference type="InterPro" id="IPR032710">
    <property type="entry name" value="NTF2-like_dom_sf"/>
</dbReference>
<gene>
    <name evidence="2" type="ORF">DQG23_33020</name>
</gene>
<organism evidence="2 3">
    <name type="scientific">Paenibacillus contaminans</name>
    <dbReference type="NCBI Taxonomy" id="450362"/>
    <lineage>
        <taxon>Bacteria</taxon>
        <taxon>Bacillati</taxon>
        <taxon>Bacillota</taxon>
        <taxon>Bacilli</taxon>
        <taxon>Bacillales</taxon>
        <taxon>Paenibacillaceae</taxon>
        <taxon>Paenibacillus</taxon>
    </lineage>
</organism>
<protein>
    <submittedName>
        <fullName evidence="2">DUF4440 domain-containing protein</fullName>
    </submittedName>
</protein>
<evidence type="ECO:0000313" key="3">
    <source>
        <dbReference type="Proteomes" id="UP000250369"/>
    </source>
</evidence>
<comment type="caution">
    <text evidence="2">The sequence shown here is derived from an EMBL/GenBank/DDBJ whole genome shotgun (WGS) entry which is preliminary data.</text>
</comment>
<dbReference type="OrthoDB" id="121974at2"/>